<evidence type="ECO:0000313" key="2">
    <source>
        <dbReference type="Proteomes" id="UP000001542"/>
    </source>
</evidence>
<evidence type="ECO:0000313" key="1">
    <source>
        <dbReference type="EMBL" id="EAY02150.1"/>
    </source>
</evidence>
<keyword evidence="2" id="KW-1185">Reference proteome</keyword>
<dbReference type="Proteomes" id="UP000001542">
    <property type="component" value="Unassembled WGS sequence"/>
</dbReference>
<dbReference type="EMBL" id="DS113544">
    <property type="protein sequence ID" value="EAY02150.1"/>
    <property type="molecule type" value="Genomic_DNA"/>
</dbReference>
<name>A2EYT1_TRIV3</name>
<dbReference type="RefSeq" id="XP_001314524.1">
    <property type="nucleotide sequence ID" value="XM_001314497.1"/>
</dbReference>
<gene>
    <name evidence="1" type="ORF">TVAG_213490</name>
</gene>
<organism evidence="1 2">
    <name type="scientific">Trichomonas vaginalis (strain ATCC PRA-98 / G3)</name>
    <dbReference type="NCBI Taxonomy" id="412133"/>
    <lineage>
        <taxon>Eukaryota</taxon>
        <taxon>Metamonada</taxon>
        <taxon>Parabasalia</taxon>
        <taxon>Trichomonadida</taxon>
        <taxon>Trichomonadidae</taxon>
        <taxon>Trichomonas</taxon>
    </lineage>
</organism>
<dbReference type="VEuPathDB" id="TrichDB:TVAGG3_0254250"/>
<protein>
    <submittedName>
        <fullName evidence="1">Uncharacterized protein</fullName>
    </submittedName>
</protein>
<reference evidence="1" key="2">
    <citation type="journal article" date="2007" name="Science">
        <title>Draft genome sequence of the sexually transmitted pathogen Trichomonas vaginalis.</title>
        <authorList>
            <person name="Carlton J.M."/>
            <person name="Hirt R.P."/>
            <person name="Silva J.C."/>
            <person name="Delcher A.L."/>
            <person name="Schatz M."/>
            <person name="Zhao Q."/>
            <person name="Wortman J.R."/>
            <person name="Bidwell S.L."/>
            <person name="Alsmark U.C.M."/>
            <person name="Besteiro S."/>
            <person name="Sicheritz-Ponten T."/>
            <person name="Noel C.J."/>
            <person name="Dacks J.B."/>
            <person name="Foster P.G."/>
            <person name="Simillion C."/>
            <person name="Van de Peer Y."/>
            <person name="Miranda-Saavedra D."/>
            <person name="Barton G.J."/>
            <person name="Westrop G.D."/>
            <person name="Mueller S."/>
            <person name="Dessi D."/>
            <person name="Fiori P.L."/>
            <person name="Ren Q."/>
            <person name="Paulsen I."/>
            <person name="Zhang H."/>
            <person name="Bastida-Corcuera F.D."/>
            <person name="Simoes-Barbosa A."/>
            <person name="Brown M.T."/>
            <person name="Hayes R.D."/>
            <person name="Mukherjee M."/>
            <person name="Okumura C.Y."/>
            <person name="Schneider R."/>
            <person name="Smith A.J."/>
            <person name="Vanacova S."/>
            <person name="Villalvazo M."/>
            <person name="Haas B.J."/>
            <person name="Pertea M."/>
            <person name="Feldblyum T.V."/>
            <person name="Utterback T.R."/>
            <person name="Shu C.L."/>
            <person name="Osoegawa K."/>
            <person name="de Jong P.J."/>
            <person name="Hrdy I."/>
            <person name="Horvathova L."/>
            <person name="Zubacova Z."/>
            <person name="Dolezal P."/>
            <person name="Malik S.B."/>
            <person name="Logsdon J.M. Jr."/>
            <person name="Henze K."/>
            <person name="Gupta A."/>
            <person name="Wang C.C."/>
            <person name="Dunne R.L."/>
            <person name="Upcroft J.A."/>
            <person name="Upcroft P."/>
            <person name="White O."/>
            <person name="Salzberg S.L."/>
            <person name="Tang P."/>
            <person name="Chiu C.-H."/>
            <person name="Lee Y.-S."/>
            <person name="Embley T.M."/>
            <person name="Coombs G.H."/>
            <person name="Mottram J.C."/>
            <person name="Tachezy J."/>
            <person name="Fraser-Liggett C.M."/>
            <person name="Johnson P.J."/>
        </authorList>
    </citation>
    <scope>NUCLEOTIDE SEQUENCE [LARGE SCALE GENOMIC DNA]</scope>
    <source>
        <strain evidence="1">G3</strain>
    </source>
</reference>
<proteinExistence type="predicted"/>
<sequence>MFRSPNVYEEYLNVLYNYLRPGATGALKGNIEKIISVLEDLRGYKFNISPWKFYYDLFMSDDPELESFKTELIKEYQKRTGKAIPASKLTLAREIWKMIVAEELTNKEFFLYSPTDDPIPDETDECRYRE</sequence>
<reference evidence="1" key="1">
    <citation type="submission" date="2006-10" db="EMBL/GenBank/DDBJ databases">
        <authorList>
            <person name="Amadeo P."/>
            <person name="Zhao Q."/>
            <person name="Wortman J."/>
            <person name="Fraser-Liggett C."/>
            <person name="Carlton J."/>
        </authorList>
    </citation>
    <scope>NUCLEOTIDE SEQUENCE</scope>
    <source>
        <strain evidence="1">G3</strain>
    </source>
</reference>
<dbReference type="InParanoid" id="A2EYT1"/>
<accession>A2EYT1</accession>
<dbReference type="AlphaFoldDB" id="A2EYT1"/>
<dbReference type="VEuPathDB" id="TrichDB:TVAG_213490"/>
<dbReference type="KEGG" id="tva:4759983"/>